<evidence type="ECO:0000256" key="1">
    <source>
        <dbReference type="SAM" id="Coils"/>
    </source>
</evidence>
<organism evidence="2 3">
    <name type="scientific">Roseovarius aestuarii</name>
    <dbReference type="NCBI Taxonomy" id="475083"/>
    <lineage>
        <taxon>Bacteria</taxon>
        <taxon>Pseudomonadati</taxon>
        <taxon>Pseudomonadota</taxon>
        <taxon>Alphaproteobacteria</taxon>
        <taxon>Rhodobacterales</taxon>
        <taxon>Roseobacteraceae</taxon>
        <taxon>Roseovarius</taxon>
    </lineage>
</organism>
<dbReference type="AlphaFoldDB" id="A0A1X7BQL5"/>
<gene>
    <name evidence="2" type="ORF">ROA7745_01683</name>
</gene>
<sequence>MHDPLQDLASLTDALYRAELTKVEKLNAREASLRRDLAELEMRRRNSRNLPHTELTPVRQIGADVFWEGWLSRTHADLNTQLAQVLAQKAHMMAGLRRAFGKQAAAANLVDRAAQEKTQRREKQYRQSQDALQLLKSQKTEW</sequence>
<reference evidence="2 3" key="1">
    <citation type="submission" date="2017-03" db="EMBL/GenBank/DDBJ databases">
        <authorList>
            <person name="Afonso C.L."/>
            <person name="Miller P.J."/>
            <person name="Scott M.A."/>
            <person name="Spackman E."/>
            <person name="Goraichik I."/>
            <person name="Dimitrov K.M."/>
            <person name="Suarez D.L."/>
            <person name="Swayne D.E."/>
        </authorList>
    </citation>
    <scope>NUCLEOTIDE SEQUENCE [LARGE SCALE GENOMIC DNA]</scope>
    <source>
        <strain evidence="2 3">CECT 7745</strain>
    </source>
</reference>
<proteinExistence type="predicted"/>
<keyword evidence="3" id="KW-1185">Reference proteome</keyword>
<dbReference type="Proteomes" id="UP000193224">
    <property type="component" value="Unassembled WGS sequence"/>
</dbReference>
<name>A0A1X7BQL5_9RHOB</name>
<protein>
    <recommendedName>
        <fullName evidence="4">Flagellar FliJ protein</fullName>
    </recommendedName>
</protein>
<dbReference type="OrthoDB" id="7861976at2"/>
<evidence type="ECO:0000313" key="3">
    <source>
        <dbReference type="Proteomes" id="UP000193224"/>
    </source>
</evidence>
<dbReference type="EMBL" id="FWXB01000005">
    <property type="protein sequence ID" value="SMC11863.1"/>
    <property type="molecule type" value="Genomic_DNA"/>
</dbReference>
<accession>A0A1X7BQL5</accession>
<keyword evidence="1" id="KW-0175">Coiled coil</keyword>
<evidence type="ECO:0008006" key="4">
    <source>
        <dbReference type="Google" id="ProtNLM"/>
    </source>
</evidence>
<feature type="coiled-coil region" evidence="1">
    <location>
        <begin position="23"/>
        <end position="50"/>
    </location>
</feature>
<evidence type="ECO:0000313" key="2">
    <source>
        <dbReference type="EMBL" id="SMC11863.1"/>
    </source>
</evidence>
<dbReference type="RefSeq" id="WP_085799833.1">
    <property type="nucleotide sequence ID" value="NZ_FWXB01000005.1"/>
</dbReference>